<dbReference type="OrthoDB" id="2377581at2759"/>
<dbReference type="GO" id="GO:0005886">
    <property type="term" value="C:plasma membrane"/>
    <property type="evidence" value="ECO:0007669"/>
    <property type="project" value="TreeGrafter"/>
</dbReference>
<feature type="compositionally biased region" description="Polar residues" evidence="2">
    <location>
        <begin position="541"/>
        <end position="553"/>
    </location>
</feature>
<evidence type="ECO:0000256" key="2">
    <source>
        <dbReference type="SAM" id="MobiDB-lite"/>
    </source>
</evidence>
<dbReference type="EMBL" id="DF836746">
    <property type="protein sequence ID" value="GAN11046.1"/>
    <property type="molecule type" value="Genomic_DNA"/>
</dbReference>
<dbReference type="Gene3D" id="2.130.10.10">
    <property type="entry name" value="YVTN repeat-like/Quinoprotein amine dehydrogenase"/>
    <property type="match status" value="1"/>
</dbReference>
<feature type="transmembrane region" description="Helical" evidence="3">
    <location>
        <begin position="1066"/>
        <end position="1086"/>
    </location>
</feature>
<protein>
    <submittedName>
        <fullName evidence="4">Uncharacterized protein</fullName>
    </submittedName>
</protein>
<gene>
    <name evidence="4" type="ORF">MAM1_0457d10599</name>
</gene>
<sequence>MSEDTSPVIDMPEGSRGANYEDGNQAAQVQQSPHNIESTTTSRHTSHTTISMPTNEATPITSNSLTQQNDQERPDTPSSTISRDSGKPLIMEKALLVDISADKGWVASLVERLDPSNASKQFYLKMHKFYDRETQKLDTTGSPIEKDITKRMPKDIVRLKTALTMCTKVFDVPSGWKCTHKTGKQHKTSSVNQHQEDTEPINHFLAEAYLQLSEFMENNVMVSVHVRNVIRVWSLTHGSRLSSFQTSTLEAPLALSDGNKFIATFSGSAGSVNIYHTKTGLISNTLRTTLGNDLCSKHHLAHQMVCAQFCNSGKLLFLIQVRRLKRDNDSNNALITFEGWDIAAEKPIFQLKKEIRLNWRVKNSYVKPFVIETGDEYQPLYTAVYTTLADNDICEFRSLDLNVFKPRDVSGGEGIFTYNWIPLSTSLAQDEKRNTYGELINDLNDYNNAACFRLKENPNVVLRIGRHTVQLWHVSDLRSRKKLSSQDRLIYICALKSPLYHSNQPFDYNWYRWDYSMSWMEENTLSESRGSAEEDEDASWQEGQTSIESGSRINNLEVESQASSFVFNDIDDWYLHGITFHDNTLENMLSISICEFWDDETASSSIEIYLPLGDLTSESYNVCTEYHYVEGAINALKYIELMPEEQGKSDEEIAISLFSYVRKEAPTDEAYKTESRNENALTILIQVQDFPLYNLLLNRVLFHAQKLGAGCYSAVTDSLFYLQSRGDTGKPDFLRPKKHILIFGLDILQSTCRKLQFLHIEQSAQSIASEEIDEEMPSKTLHKNLKTEFTDLKPKSTNEQILKHGNSPKDLLLSYCGSLFRRFRLRLKFRSIRARIWYAKLKYDTGRDFLHAFFRDTAHPSQIAVCVVPYVYFCSYDVYEEDKENISDQWNRDDNTFYWNMLVFLRKRLKLRNDKRDTSNQPENHLYSIFLSSLQKRIEKMLQSRKFTYKKESVLMQLALNQHENDLFTQKDTILETLLYFKWKKKIKYRFFIVCFVHVVYYVSFSVGVLFADQVFDYTIGTTIAGNAKHILTIALMLVSCGILWYQEVRQFFKMGLNCWKYFFSFYNYVDLVALIFPIINLWQMLTNRLGLNELSAITTIVLWLHGVLRLRAIAFFGVTVETIIQLMKSVYKTLIIMLLVIFAFTNAFIVLLARKEDAYFQEQYSGSMSGSSTENTVNYNDDSSSNNFRNPVKAFSTLWFFIYGVWDPINDGDAGDDYMIMVLAILFSFLTVLLFFNLVIALMSSRAEEVKALGKSVWLSHFAEVIAEVEQLWCTKSERVSRENNPSFIYYLAKTTDIRRQADILEEDSKELVQKLQSRIEKRVRMKNQYS</sequence>
<keyword evidence="1" id="KW-0677">Repeat</keyword>
<evidence type="ECO:0000313" key="4">
    <source>
        <dbReference type="EMBL" id="GAN11046.1"/>
    </source>
</evidence>
<proteinExistence type="predicted"/>
<dbReference type="STRING" id="91626.A0A0C9MJN5"/>
<feature type="compositionally biased region" description="Polar residues" evidence="2">
    <location>
        <begin position="25"/>
        <end position="37"/>
    </location>
</feature>
<dbReference type="GO" id="GO:0098703">
    <property type="term" value="P:calcium ion import across plasma membrane"/>
    <property type="evidence" value="ECO:0007669"/>
    <property type="project" value="TreeGrafter"/>
</dbReference>
<feature type="transmembrane region" description="Helical" evidence="3">
    <location>
        <begin position="991"/>
        <end position="1012"/>
    </location>
</feature>
<feature type="transmembrane region" description="Helical" evidence="3">
    <location>
        <begin position="1098"/>
        <end position="1119"/>
    </location>
</feature>
<keyword evidence="3" id="KW-1133">Transmembrane helix</keyword>
<evidence type="ECO:0000313" key="5">
    <source>
        <dbReference type="Proteomes" id="UP000053815"/>
    </source>
</evidence>
<accession>A0A0C9MJN5</accession>
<dbReference type="GO" id="GO:0005216">
    <property type="term" value="F:monoatomic ion channel activity"/>
    <property type="evidence" value="ECO:0007669"/>
    <property type="project" value="InterPro"/>
</dbReference>
<dbReference type="Proteomes" id="UP000053815">
    <property type="component" value="Unassembled WGS sequence"/>
</dbReference>
<keyword evidence="3" id="KW-0812">Transmembrane</keyword>
<dbReference type="PANTHER" id="PTHR10582:SF2">
    <property type="entry name" value="INACTIVE"/>
    <property type="match status" value="1"/>
</dbReference>
<keyword evidence="5" id="KW-1185">Reference proteome</keyword>
<dbReference type="PANTHER" id="PTHR10582">
    <property type="entry name" value="TRANSIENT RECEPTOR POTENTIAL ION CHANNEL PROTEIN"/>
    <property type="match status" value="1"/>
</dbReference>
<organism evidence="4">
    <name type="scientific">Mucor ambiguus</name>
    <dbReference type="NCBI Taxonomy" id="91626"/>
    <lineage>
        <taxon>Eukaryota</taxon>
        <taxon>Fungi</taxon>
        <taxon>Fungi incertae sedis</taxon>
        <taxon>Mucoromycota</taxon>
        <taxon>Mucoromycotina</taxon>
        <taxon>Mucoromycetes</taxon>
        <taxon>Mucorales</taxon>
        <taxon>Mucorineae</taxon>
        <taxon>Mucoraceae</taxon>
        <taxon>Mucor</taxon>
    </lineage>
</organism>
<name>A0A0C9MJN5_9FUNG</name>
<dbReference type="InterPro" id="IPR015943">
    <property type="entry name" value="WD40/YVTN_repeat-like_dom_sf"/>
</dbReference>
<feature type="region of interest" description="Disordered" evidence="2">
    <location>
        <begin position="1"/>
        <end position="86"/>
    </location>
</feature>
<reference evidence="4" key="1">
    <citation type="submission" date="2014-09" db="EMBL/GenBank/DDBJ databases">
        <title>Draft genome sequence of an oleaginous Mucoromycotina fungus Mucor ambiguus NBRC6742.</title>
        <authorList>
            <person name="Takeda I."/>
            <person name="Yamane N."/>
            <person name="Morita T."/>
            <person name="Tamano K."/>
            <person name="Machida M."/>
            <person name="Baker S."/>
            <person name="Koike H."/>
        </authorList>
    </citation>
    <scope>NUCLEOTIDE SEQUENCE</scope>
    <source>
        <strain evidence="4">NBRC 6742</strain>
    </source>
</reference>
<feature type="region of interest" description="Disordered" evidence="2">
    <location>
        <begin position="526"/>
        <end position="553"/>
    </location>
</feature>
<feature type="transmembrane region" description="Helical" evidence="3">
    <location>
        <begin position="1024"/>
        <end position="1046"/>
    </location>
</feature>
<feature type="transmembrane region" description="Helical" evidence="3">
    <location>
        <begin position="1131"/>
        <end position="1154"/>
    </location>
</feature>
<dbReference type="InterPro" id="IPR024862">
    <property type="entry name" value="TRPV"/>
</dbReference>
<feature type="compositionally biased region" description="Polar residues" evidence="2">
    <location>
        <begin position="52"/>
        <end position="69"/>
    </location>
</feature>
<keyword evidence="3" id="KW-0472">Membrane</keyword>
<evidence type="ECO:0000256" key="3">
    <source>
        <dbReference type="SAM" id="Phobius"/>
    </source>
</evidence>
<feature type="compositionally biased region" description="Low complexity" evidence="2">
    <location>
        <begin position="38"/>
        <end position="51"/>
    </location>
</feature>
<evidence type="ECO:0000256" key="1">
    <source>
        <dbReference type="ARBA" id="ARBA00022737"/>
    </source>
</evidence>
<feature type="transmembrane region" description="Helical" evidence="3">
    <location>
        <begin position="1219"/>
        <end position="1244"/>
    </location>
</feature>